<dbReference type="EMBL" id="AL590842">
    <property type="protein sequence ID" value="CAL21413.1"/>
    <property type="molecule type" value="Genomic_DNA"/>
</dbReference>
<proteinExistence type="predicted"/>
<dbReference type="AlphaFoldDB" id="Q0WD98"/>
<sequence>INQPEDFKQWFGRFVTTPRHELDIAPAQPPYDQDEIVDALMEGAVLTRLGGLRVLRVGDNVFINSERLEMANAEAADALCRYTIIGKKELGEALQDSAFVTELTELINQGYWFFNE</sequence>
<dbReference type="KEGG" id="ype:YPO2798"/>
<evidence type="ECO:0000313" key="5">
    <source>
        <dbReference type="Proteomes" id="UP000000815"/>
    </source>
</evidence>
<name>Q0WD98_YERPE</name>
<dbReference type="Proteomes" id="UP000000815">
    <property type="component" value="Chromosome"/>
</dbReference>
<evidence type="ECO:0000313" key="4">
    <source>
        <dbReference type="EMBL" id="CAL21413.1"/>
    </source>
</evidence>
<dbReference type="STRING" id="214092.YPO2798"/>
<dbReference type="RefSeq" id="WP_010981419.1">
    <property type="nucleotide sequence ID" value="NZ_JAAIKW010000191.1"/>
</dbReference>
<keyword evidence="1" id="KW-0223">Dioxygenase</keyword>
<evidence type="ECO:0000256" key="2">
    <source>
        <dbReference type="ARBA" id="ARBA00023002"/>
    </source>
</evidence>
<reference evidence="4 5" key="1">
    <citation type="journal article" date="2001" name="Nature">
        <title>Genome sequence of Yersinia pestis, the causative agent of plague.</title>
        <authorList>
            <person name="Parkhill J."/>
            <person name="Wren B.W."/>
            <person name="Thomson N.R."/>
            <person name="Titball R.W."/>
            <person name="Holden M.T.G."/>
            <person name="Prentice M.B."/>
            <person name="Sebaihia M."/>
            <person name="James K.D."/>
            <person name="Churcher C."/>
            <person name="Mungall K.L."/>
            <person name="Baker S."/>
            <person name="Basham D."/>
            <person name="Bentley S.D."/>
            <person name="Brooks K."/>
            <person name="Cerdeno-Tarraga A.M."/>
            <person name="Chillingworth T."/>
            <person name="Cronin A."/>
            <person name="Davies R.M."/>
            <person name="Davis P."/>
            <person name="Dougan G."/>
            <person name="Feltwell T."/>
            <person name="Hamlin N."/>
            <person name="Holroyd S."/>
            <person name="Jagels K."/>
            <person name="Leather S."/>
            <person name="Karlyshev A.V."/>
            <person name="Moule S."/>
            <person name="Oyston P.C.F."/>
            <person name="Quail M."/>
            <person name="Rutherford K."/>
            <person name="Simmonds M."/>
            <person name="Skelton J."/>
            <person name="Stevens K."/>
            <person name="Whitehead S."/>
            <person name="Barrell B.G."/>
        </authorList>
    </citation>
    <scope>NUCLEOTIDE SEQUENCE [LARGE SCALE GENOMIC DNA]</scope>
    <source>
        <strain evidence="5">CO-92 / Biovar Orientalis</strain>
    </source>
</reference>
<dbReference type="Pfam" id="PF20514">
    <property type="entry name" value="WHD_ROXA"/>
    <property type="match status" value="1"/>
</dbReference>
<feature type="domain" description="ROXA-like winged helix" evidence="3">
    <location>
        <begin position="1"/>
        <end position="112"/>
    </location>
</feature>
<organism evidence="4 5">
    <name type="scientific">Yersinia pestis</name>
    <dbReference type="NCBI Taxonomy" id="632"/>
    <lineage>
        <taxon>Bacteria</taxon>
        <taxon>Pseudomonadati</taxon>
        <taxon>Pseudomonadota</taxon>
        <taxon>Gammaproteobacteria</taxon>
        <taxon>Enterobacterales</taxon>
        <taxon>Yersiniaceae</taxon>
        <taxon>Yersinia</taxon>
    </lineage>
</organism>
<dbReference type="GO" id="GO:0051213">
    <property type="term" value="F:dioxygenase activity"/>
    <property type="evidence" value="ECO:0007669"/>
    <property type="project" value="UniProtKB-KW"/>
</dbReference>
<accession>Q0WD98</accession>
<dbReference type="HOGENOM" id="CLU_161215_0_0_6"/>
<dbReference type="Gene3D" id="3.40.366.30">
    <property type="entry name" value="50S ribosomal protein L16 arginine hydroxylase, Chain A, Domain 2"/>
    <property type="match status" value="1"/>
</dbReference>
<dbReference type="eggNOG" id="COG2850">
    <property type="taxonomic scope" value="Bacteria"/>
</dbReference>
<dbReference type="InterPro" id="IPR046799">
    <property type="entry name" value="ROXA-like_wH"/>
</dbReference>
<keyword evidence="5" id="KW-1185">Reference proteome</keyword>
<feature type="non-terminal residue" evidence="4">
    <location>
        <position position="1"/>
    </location>
</feature>
<gene>
    <name evidence="4" type="ordered locus">YPO2798</name>
</gene>
<evidence type="ECO:0000259" key="3">
    <source>
        <dbReference type="Pfam" id="PF20514"/>
    </source>
</evidence>
<protein>
    <recommendedName>
        <fullName evidence="3">ROXA-like winged helix domain-containing protein</fullName>
    </recommendedName>
</protein>
<dbReference type="PaxDb" id="214092-YPO2798"/>
<evidence type="ECO:0000256" key="1">
    <source>
        <dbReference type="ARBA" id="ARBA00022964"/>
    </source>
</evidence>
<keyword evidence="2" id="KW-0560">Oxidoreductase</keyword>